<dbReference type="HOGENOM" id="CLU_1488310_0_0_4"/>
<dbReference type="Proteomes" id="UP000005835">
    <property type="component" value="Unassembled WGS sequence"/>
</dbReference>
<protein>
    <submittedName>
        <fullName evidence="1">Uncharacterized protein</fullName>
    </submittedName>
</protein>
<accession>K1JPU9</accession>
<dbReference type="AlphaFoldDB" id="K1JPU9"/>
<gene>
    <name evidence="1" type="ORF">HMPREF9465_00246</name>
</gene>
<evidence type="ECO:0000313" key="2">
    <source>
        <dbReference type="Proteomes" id="UP000005835"/>
    </source>
</evidence>
<dbReference type="STRING" id="742823.HMPREF9465_00246"/>
<evidence type="ECO:0000313" key="1">
    <source>
        <dbReference type="EMBL" id="EKB32231.1"/>
    </source>
</evidence>
<dbReference type="EMBL" id="ADMG01000007">
    <property type="protein sequence ID" value="EKB32231.1"/>
    <property type="molecule type" value="Genomic_DNA"/>
</dbReference>
<keyword evidence="2" id="KW-1185">Reference proteome</keyword>
<proteinExistence type="predicted"/>
<organism evidence="1 2">
    <name type="scientific">Sutterella wadsworthensis 2_1_59BFAA</name>
    <dbReference type="NCBI Taxonomy" id="742823"/>
    <lineage>
        <taxon>Bacteria</taxon>
        <taxon>Pseudomonadati</taxon>
        <taxon>Pseudomonadota</taxon>
        <taxon>Betaproteobacteria</taxon>
        <taxon>Burkholderiales</taxon>
        <taxon>Sutterellaceae</taxon>
        <taxon>Sutterella</taxon>
    </lineage>
</organism>
<dbReference type="RefSeq" id="WP_005433328.1">
    <property type="nucleotide sequence ID" value="NZ_JH815513.1"/>
</dbReference>
<comment type="caution">
    <text evidence="1">The sequence shown here is derived from an EMBL/GenBank/DDBJ whole genome shotgun (WGS) entry which is preliminary data.</text>
</comment>
<sequence>MSQTVKIDEAAQAAISEIVGMPWTKDYYDNTHDEDRDCLAIIERSGVSVRVLVEESGYLADMWYFEAEQIGKAILNAANDAKTFMKAQQEWSRSQMRRLNCEIEGVQSVWGYRFYVNREHYEVRFTTDEKTRTCVILNKAGTTIFTKVTEDVRRVSHEDAAFVLKTFLLSKIKENEECQSK</sequence>
<dbReference type="PATRIC" id="fig|742823.3.peg.237"/>
<reference evidence="1 2" key="1">
    <citation type="submission" date="2012-05" db="EMBL/GenBank/DDBJ databases">
        <title>The Genome Sequence of Sutterella wadsworthensis 2_1_59BFAA.</title>
        <authorList>
            <consortium name="The Broad Institute Genome Sequencing Platform"/>
            <person name="Earl A."/>
            <person name="Ward D."/>
            <person name="Feldgarden M."/>
            <person name="Gevers D."/>
            <person name="Daigneault M."/>
            <person name="Strauss J."/>
            <person name="Allen-Vercoe E."/>
            <person name="Walker B."/>
            <person name="Young S.K."/>
            <person name="Zeng Q."/>
            <person name="Gargeya S."/>
            <person name="Fitzgerald M."/>
            <person name="Haas B."/>
            <person name="Abouelleil A."/>
            <person name="Alvarado L."/>
            <person name="Arachchi H.M."/>
            <person name="Berlin A.M."/>
            <person name="Chapman S.B."/>
            <person name="Goldberg J."/>
            <person name="Griggs A."/>
            <person name="Gujja S."/>
            <person name="Hansen M."/>
            <person name="Howarth C."/>
            <person name="Imamovic A."/>
            <person name="Larimer J."/>
            <person name="McCowen C."/>
            <person name="Montmayeur A."/>
            <person name="Murphy C."/>
            <person name="Neiman D."/>
            <person name="Pearson M."/>
            <person name="Priest M."/>
            <person name="Roberts A."/>
            <person name="Saif S."/>
            <person name="Shea T."/>
            <person name="Sisk P."/>
            <person name="Sykes S."/>
            <person name="Wortman J."/>
            <person name="Nusbaum C."/>
            <person name="Birren B."/>
        </authorList>
    </citation>
    <scope>NUCLEOTIDE SEQUENCE [LARGE SCALE GENOMIC DNA]</scope>
    <source>
        <strain evidence="1 2">2_1_59BFAA</strain>
    </source>
</reference>
<name>K1JPU9_9BURK</name>